<dbReference type="EC" id="3.2.1.26" evidence="3 8"/>
<dbReference type="NCBIfam" id="TIGR01322">
    <property type="entry name" value="scrB_fam"/>
    <property type="match status" value="1"/>
</dbReference>
<sequence>MENTKVMTVNNNRYRLGYHIMGPAGWINDPNGFCYFKGYYHIFYQFYPYSAEWGPMHWGHARSKDLVNWESLPIALTPGDPEDRNGCFSGSAIVKDDTLYLIYTGHHYYDGDDNPDHFWQNQNLAFSTDGIHFEKYAHNPIIATAPDDNTQHFRDPKVWQRNGQYYLVLGSQGSDKLGRTLLYRSKDLKKWNYLGPIASARPEANEGYMWECPDLFTLAEQQVLLTSPQGIKADGHRFLNLHETGYFVGRLDYGRPSLADRSNFTELDHGHDFYASQTTLAPDGRRIVMGWMAMWESNMPEQADGWAGALTVPRELTLKSGHLWMRPARELKALRTATMLDQVMHLEQPVTLRPKHRQAEINMTADLTTTSAAVIQLQLKTNQELVTLTYDQANNQLVLKRGDRPDKRYAHLTQSSAELQLNVFMDTSSLEIFVNDGDAVFTERFYSETQPHFEITSNQVIQGHVTLYDLKNHTVAF</sequence>
<evidence type="ECO:0000256" key="6">
    <source>
        <dbReference type="ARBA" id="ARBA00023295"/>
    </source>
</evidence>
<evidence type="ECO:0000313" key="14">
    <source>
        <dbReference type="Proteomes" id="UP000276249"/>
    </source>
</evidence>
<dbReference type="Proteomes" id="UP000281061">
    <property type="component" value="Unassembled WGS sequence"/>
</dbReference>
<dbReference type="GO" id="GO:0004564">
    <property type="term" value="F:beta-fructofuranosidase activity"/>
    <property type="evidence" value="ECO:0007669"/>
    <property type="project" value="UniProtKB-EC"/>
</dbReference>
<gene>
    <name evidence="13" type="ORF">D6U17_05945</name>
    <name evidence="12" type="ORF">D6U18_08860</name>
</gene>
<dbReference type="Proteomes" id="UP000276249">
    <property type="component" value="Unassembled WGS sequence"/>
</dbReference>
<evidence type="ECO:0000256" key="1">
    <source>
        <dbReference type="ARBA" id="ARBA00004914"/>
    </source>
</evidence>
<dbReference type="PANTHER" id="PTHR43101:SF1">
    <property type="entry name" value="BETA-FRUCTOSIDASE"/>
    <property type="match status" value="1"/>
</dbReference>
<evidence type="ECO:0000256" key="7">
    <source>
        <dbReference type="ARBA" id="ARBA00033367"/>
    </source>
</evidence>
<feature type="domain" description="Glycosyl hydrolase family 32 C-terminal" evidence="11">
    <location>
        <begin position="330"/>
        <end position="458"/>
    </location>
</feature>
<dbReference type="SUPFAM" id="SSF49899">
    <property type="entry name" value="Concanavalin A-like lectins/glucanases"/>
    <property type="match status" value="1"/>
</dbReference>
<comment type="subcellular location">
    <subcellularLocation>
        <location evidence="9">Cytoplasm</location>
    </subcellularLocation>
</comment>
<name>A0AB37RIQ4_LACPE</name>
<keyword evidence="9" id="KW-0963">Cytoplasm</keyword>
<evidence type="ECO:0000256" key="5">
    <source>
        <dbReference type="ARBA" id="ARBA00022801"/>
    </source>
</evidence>
<dbReference type="GO" id="GO:0005975">
    <property type="term" value="P:carbohydrate metabolic process"/>
    <property type="evidence" value="ECO:0007669"/>
    <property type="project" value="InterPro"/>
</dbReference>
<keyword evidence="6 8" id="KW-0326">Glycosidase</keyword>
<dbReference type="InterPro" id="IPR001362">
    <property type="entry name" value="Glyco_hydro_32"/>
</dbReference>
<protein>
    <recommendedName>
        <fullName evidence="4 8">Sucrose-6-phosphate hydrolase</fullName>
        <ecNumber evidence="3 8">3.2.1.26</ecNumber>
    </recommendedName>
    <alternativeName>
        <fullName evidence="7 9">Invertase</fullName>
    </alternativeName>
</protein>
<comment type="function">
    <text evidence="9">Enables the bacterium to metabolize sucrose as a sole carbon source.</text>
</comment>
<dbReference type="Pfam" id="PF08244">
    <property type="entry name" value="Glyco_hydro_32C"/>
    <property type="match status" value="1"/>
</dbReference>
<keyword evidence="9" id="KW-0119">Carbohydrate metabolism</keyword>
<evidence type="ECO:0000256" key="9">
    <source>
        <dbReference type="RuleBase" id="RU365015"/>
    </source>
</evidence>
<comment type="pathway">
    <text evidence="1 9">Glycan biosynthesis; sucrose metabolism.</text>
</comment>
<evidence type="ECO:0000313" key="12">
    <source>
        <dbReference type="EMBL" id="RMW47181.1"/>
    </source>
</evidence>
<reference evidence="14 15" key="1">
    <citation type="submission" date="2018-10" db="EMBL/GenBank/DDBJ databases">
        <title>Genome sequences of five Lactobacillus pentosus strains isolated from brines of traditionally fermented spanish-style green table olives and differences between them.</title>
        <authorList>
            <person name="Jimenez Diaz R."/>
        </authorList>
    </citation>
    <scope>NUCLEOTIDE SEQUENCE [LARGE SCALE GENOMIC DNA]</scope>
    <source>
        <strain evidence="12 14">IG10</strain>
        <strain evidence="13 15">IG8</strain>
    </source>
</reference>
<comment type="similarity">
    <text evidence="2 8">Belongs to the glycosyl hydrolase 32 family.</text>
</comment>
<evidence type="ECO:0000256" key="3">
    <source>
        <dbReference type="ARBA" id="ARBA00012758"/>
    </source>
</evidence>
<dbReference type="EMBL" id="RDCJ01000091">
    <property type="protein sequence ID" value="RMW47181.1"/>
    <property type="molecule type" value="Genomic_DNA"/>
</dbReference>
<dbReference type="InterPro" id="IPR013189">
    <property type="entry name" value="Glyco_hydro_32_C"/>
</dbReference>
<evidence type="ECO:0000313" key="15">
    <source>
        <dbReference type="Proteomes" id="UP000281061"/>
    </source>
</evidence>
<evidence type="ECO:0000313" key="13">
    <source>
        <dbReference type="EMBL" id="RMW55790.1"/>
    </source>
</evidence>
<dbReference type="PANTHER" id="PTHR43101">
    <property type="entry name" value="BETA-FRUCTOSIDASE"/>
    <property type="match status" value="1"/>
</dbReference>
<dbReference type="SUPFAM" id="SSF75005">
    <property type="entry name" value="Arabinanase/levansucrase/invertase"/>
    <property type="match status" value="1"/>
</dbReference>
<evidence type="ECO:0000259" key="10">
    <source>
        <dbReference type="Pfam" id="PF00251"/>
    </source>
</evidence>
<accession>A0AB37RIQ4</accession>
<dbReference type="CDD" id="cd08996">
    <property type="entry name" value="GH32_FFase"/>
    <property type="match status" value="1"/>
</dbReference>
<dbReference type="InterPro" id="IPR013320">
    <property type="entry name" value="ConA-like_dom_sf"/>
</dbReference>
<comment type="catalytic activity">
    <reaction evidence="8">
        <text>Hydrolysis of terminal non-reducing beta-D-fructofuranoside residues in beta-D-fructofuranosides.</text>
        <dbReference type="EC" id="3.2.1.26"/>
    </reaction>
</comment>
<dbReference type="GO" id="GO:0005737">
    <property type="term" value="C:cytoplasm"/>
    <property type="evidence" value="ECO:0007669"/>
    <property type="project" value="UniProtKB-SubCell"/>
</dbReference>
<dbReference type="AlphaFoldDB" id="A0AB37RIQ4"/>
<dbReference type="SMART" id="SM00640">
    <property type="entry name" value="Glyco_32"/>
    <property type="match status" value="1"/>
</dbReference>
<evidence type="ECO:0000256" key="2">
    <source>
        <dbReference type="ARBA" id="ARBA00009902"/>
    </source>
</evidence>
<feature type="domain" description="Glycosyl hydrolase family 32 N-terminal" evidence="10">
    <location>
        <begin position="19"/>
        <end position="327"/>
    </location>
</feature>
<dbReference type="InterPro" id="IPR013148">
    <property type="entry name" value="Glyco_hydro_32_N"/>
</dbReference>
<evidence type="ECO:0000256" key="4">
    <source>
        <dbReference type="ARBA" id="ARBA00019623"/>
    </source>
</evidence>
<dbReference type="Gene3D" id="2.60.120.560">
    <property type="entry name" value="Exo-inulinase, domain 1"/>
    <property type="match status" value="1"/>
</dbReference>
<dbReference type="Gene3D" id="2.115.10.20">
    <property type="entry name" value="Glycosyl hydrolase domain, family 43"/>
    <property type="match status" value="1"/>
</dbReference>
<organism evidence="13 15">
    <name type="scientific">Lactiplantibacillus pentosus</name>
    <name type="common">Lactobacillus pentosus</name>
    <dbReference type="NCBI Taxonomy" id="1589"/>
    <lineage>
        <taxon>Bacteria</taxon>
        <taxon>Bacillati</taxon>
        <taxon>Bacillota</taxon>
        <taxon>Bacilli</taxon>
        <taxon>Lactobacillales</taxon>
        <taxon>Lactobacillaceae</taxon>
        <taxon>Lactiplantibacillus</taxon>
    </lineage>
</organism>
<keyword evidence="5 8" id="KW-0378">Hydrolase</keyword>
<dbReference type="InterPro" id="IPR023296">
    <property type="entry name" value="Glyco_hydro_beta-prop_sf"/>
</dbReference>
<evidence type="ECO:0000259" key="11">
    <source>
        <dbReference type="Pfam" id="PF08244"/>
    </source>
</evidence>
<dbReference type="EMBL" id="RDCL01000049">
    <property type="protein sequence ID" value="RMW55790.1"/>
    <property type="molecule type" value="Genomic_DNA"/>
</dbReference>
<dbReference type="Pfam" id="PF00251">
    <property type="entry name" value="Glyco_hydro_32N"/>
    <property type="match status" value="1"/>
</dbReference>
<dbReference type="InterPro" id="IPR006232">
    <property type="entry name" value="Suc6P_hydrolase"/>
</dbReference>
<comment type="caution">
    <text evidence="13">The sequence shown here is derived from an EMBL/GenBank/DDBJ whole genome shotgun (WGS) entry which is preliminary data.</text>
</comment>
<dbReference type="RefSeq" id="WP_105921658.1">
    <property type="nucleotide sequence ID" value="NZ_JAGHKR010000035.1"/>
</dbReference>
<proteinExistence type="inferred from homology"/>
<evidence type="ECO:0000256" key="8">
    <source>
        <dbReference type="RuleBase" id="RU362110"/>
    </source>
</evidence>
<dbReference type="InterPro" id="IPR051214">
    <property type="entry name" value="GH32_Enzymes"/>
</dbReference>